<feature type="domain" description="HD Cas3-type" evidence="11">
    <location>
        <begin position="1"/>
        <end position="187"/>
    </location>
</feature>
<keyword evidence="3" id="KW-0540">Nuclease</keyword>
<evidence type="ECO:0000256" key="6">
    <source>
        <dbReference type="ARBA" id="ARBA00022801"/>
    </source>
</evidence>
<evidence type="ECO:0000256" key="1">
    <source>
        <dbReference type="ARBA" id="ARBA00006847"/>
    </source>
</evidence>
<gene>
    <name evidence="12" type="ORF">DN745_02390</name>
</gene>
<dbReference type="PROSITE" id="PS51643">
    <property type="entry name" value="HD_CAS3"/>
    <property type="match status" value="1"/>
</dbReference>
<keyword evidence="13" id="KW-1185">Reference proteome</keyword>
<dbReference type="GO" id="GO:0003723">
    <property type="term" value="F:RNA binding"/>
    <property type="evidence" value="ECO:0007669"/>
    <property type="project" value="TreeGrafter"/>
</dbReference>
<dbReference type="AlphaFoldDB" id="A0A2Z4FQH5"/>
<name>A0A2Z4FQH5_9DELT</name>
<dbReference type="Gene3D" id="3.40.50.300">
    <property type="entry name" value="P-loop containing nucleotide triphosphate hydrolases"/>
    <property type="match status" value="1"/>
</dbReference>
<keyword evidence="6" id="KW-0378">Hydrolase</keyword>
<keyword evidence="8" id="KW-0067">ATP-binding</keyword>
<reference evidence="12 13" key="1">
    <citation type="submission" date="2018-06" db="EMBL/GenBank/DDBJ databases">
        <title>Lujinxingia sediminis gen. nov. sp. nov., a new facultative anaerobic member of the class Deltaproteobacteria, and proposal of Lujinxingaceae fam. nov.</title>
        <authorList>
            <person name="Guo L.-Y."/>
            <person name="Li C.-M."/>
            <person name="Wang S."/>
            <person name="Du Z.-J."/>
        </authorList>
    </citation>
    <scope>NUCLEOTIDE SEQUENCE [LARGE SCALE GENOMIC DNA]</scope>
    <source>
        <strain evidence="12 13">FA350</strain>
    </source>
</reference>
<dbReference type="InterPro" id="IPR006474">
    <property type="entry name" value="Helicase_Cas3_CRISPR-ass_core"/>
</dbReference>
<dbReference type="InterPro" id="IPR054712">
    <property type="entry name" value="Cas3-like_dom"/>
</dbReference>
<dbReference type="EMBL" id="CP030032">
    <property type="protein sequence ID" value="AWV91331.1"/>
    <property type="molecule type" value="Genomic_DNA"/>
</dbReference>
<dbReference type="Pfam" id="PF22590">
    <property type="entry name" value="Cas3-like_C_2"/>
    <property type="match status" value="1"/>
</dbReference>
<comment type="similarity">
    <text evidence="2">In the central section; belongs to the CRISPR-associated helicase Cas3 family.</text>
</comment>
<dbReference type="InterPro" id="IPR027417">
    <property type="entry name" value="P-loop_NTPase"/>
</dbReference>
<dbReference type="InterPro" id="IPR014001">
    <property type="entry name" value="Helicase_ATP-bd"/>
</dbReference>
<organism evidence="12 13">
    <name type="scientific">Bradymonas sediminis</name>
    <dbReference type="NCBI Taxonomy" id="1548548"/>
    <lineage>
        <taxon>Bacteria</taxon>
        <taxon>Deltaproteobacteria</taxon>
        <taxon>Bradymonadales</taxon>
        <taxon>Bradymonadaceae</taxon>
        <taxon>Bradymonas</taxon>
    </lineage>
</organism>
<feature type="domain" description="Helicase ATP-binding" evidence="10">
    <location>
        <begin position="254"/>
        <end position="462"/>
    </location>
</feature>
<dbReference type="GO" id="GO:0005524">
    <property type="term" value="F:ATP binding"/>
    <property type="evidence" value="ECO:0007669"/>
    <property type="project" value="UniProtKB-KW"/>
</dbReference>
<dbReference type="SMART" id="SM00487">
    <property type="entry name" value="DEXDc"/>
    <property type="match status" value="1"/>
</dbReference>
<keyword evidence="9" id="KW-0051">Antiviral defense</keyword>
<dbReference type="GO" id="GO:0046872">
    <property type="term" value="F:metal ion binding"/>
    <property type="evidence" value="ECO:0007669"/>
    <property type="project" value="UniProtKB-KW"/>
</dbReference>
<protein>
    <submittedName>
        <fullName evidence="12">CRISPR-associated helicase/endonuclease Cas3</fullName>
    </submittedName>
</protein>
<dbReference type="PANTHER" id="PTHR47963:SF9">
    <property type="entry name" value="CRISPR-ASSOCIATED ENDONUCLEASE_HELICASE CAS3"/>
    <property type="match status" value="1"/>
</dbReference>
<dbReference type="GO" id="GO:0003724">
    <property type="term" value="F:RNA helicase activity"/>
    <property type="evidence" value="ECO:0007669"/>
    <property type="project" value="TreeGrafter"/>
</dbReference>
<comment type="similarity">
    <text evidence="1">In the N-terminal section; belongs to the CRISPR-associated nuclease Cas3-HD family.</text>
</comment>
<dbReference type="NCBIfam" id="TIGR01596">
    <property type="entry name" value="cas3_HD"/>
    <property type="match status" value="1"/>
</dbReference>
<evidence type="ECO:0000256" key="7">
    <source>
        <dbReference type="ARBA" id="ARBA00022806"/>
    </source>
</evidence>
<evidence type="ECO:0000259" key="11">
    <source>
        <dbReference type="PROSITE" id="PS51643"/>
    </source>
</evidence>
<evidence type="ECO:0000256" key="5">
    <source>
        <dbReference type="ARBA" id="ARBA00022741"/>
    </source>
</evidence>
<evidence type="ECO:0000313" key="12">
    <source>
        <dbReference type="EMBL" id="AWV91331.1"/>
    </source>
</evidence>
<dbReference type="CDD" id="cd09641">
    <property type="entry name" value="Cas3''_I"/>
    <property type="match status" value="1"/>
</dbReference>
<dbReference type="GO" id="GO:0016787">
    <property type="term" value="F:hydrolase activity"/>
    <property type="evidence" value="ECO:0007669"/>
    <property type="project" value="UniProtKB-KW"/>
</dbReference>
<evidence type="ECO:0000256" key="4">
    <source>
        <dbReference type="ARBA" id="ARBA00022723"/>
    </source>
</evidence>
<keyword evidence="4" id="KW-0479">Metal-binding</keyword>
<dbReference type="GO" id="GO:0051607">
    <property type="term" value="P:defense response to virus"/>
    <property type="evidence" value="ECO:0007669"/>
    <property type="project" value="UniProtKB-KW"/>
</dbReference>
<keyword evidence="12" id="KW-0255">Endonuclease</keyword>
<dbReference type="PANTHER" id="PTHR47963">
    <property type="entry name" value="DEAD-BOX ATP-DEPENDENT RNA HELICASE 47, MITOCHONDRIAL"/>
    <property type="match status" value="1"/>
</dbReference>
<dbReference type="InterPro" id="IPR038257">
    <property type="entry name" value="CRISPR-assoc_Cas3_HD_sf"/>
</dbReference>
<accession>A0A2Z4FQH5</accession>
<dbReference type="GO" id="GO:0004519">
    <property type="term" value="F:endonuclease activity"/>
    <property type="evidence" value="ECO:0007669"/>
    <property type="project" value="UniProtKB-KW"/>
</dbReference>
<dbReference type="InterPro" id="IPR050547">
    <property type="entry name" value="DEAD_box_RNA_helicases"/>
</dbReference>
<evidence type="ECO:0000256" key="2">
    <source>
        <dbReference type="ARBA" id="ARBA00009046"/>
    </source>
</evidence>
<keyword evidence="7" id="KW-0347">Helicase</keyword>
<dbReference type="Pfam" id="PF18019">
    <property type="entry name" value="Cas3_HD"/>
    <property type="match status" value="1"/>
</dbReference>
<dbReference type="OrthoDB" id="9810236at2"/>
<evidence type="ECO:0000256" key="8">
    <source>
        <dbReference type="ARBA" id="ARBA00022840"/>
    </source>
</evidence>
<keyword evidence="5" id="KW-0547">Nucleotide-binding</keyword>
<evidence type="ECO:0000313" key="13">
    <source>
        <dbReference type="Proteomes" id="UP000249799"/>
    </source>
</evidence>
<dbReference type="KEGG" id="bsed:DN745_02390"/>
<proteinExistence type="inferred from homology"/>
<sequence length="850" mass="93705">MAHSADVAAMLEALLEHTILGRRLGHLLGQEHLSPAQTARLCVLAALHDVGKVNHGFQARALDKKAPPIGHVAPLINFLRTDDAIQGELVEALGVREIAGWFGGEQEVIAFLLATWGHHGRPVEPQPGFRAHLWRKKDAQSPVQGIEDLRRATEAWFPQAFDDAPAFRMSSEFLHAYNGVLTLADWMGSDEQVFCWRDDESNRIEFAREQARQALQKMGLNPARARASLGEKTPEFAAVSPFPPYEIQRVCAELPIHQNGSLTVLESDTGSGKTEAAIARFIRLFHAGEVDGMYFALPTRTAATQLYRRVVETLERAFPDPEIRPPAVLAVPGYLEVDGTQAVQRLPHFRVLWPDQSRHRWRGWAAEQPKRYLAGAVAVGTIDQALLSGLKVGHAHLRASALLRHLLVVDEVHASDTYMTRLLETVLDHHLNAGGHALLMSATLGSATRTRLVTRGRQQPPGLEEAAQEPYPLLTHVDGRRREPVQLHAPSSDYSKTVQIDGQQLAEHPAEIARVAVAAAKKGARVLIIRNTVATCRQVQLALEDEVGSARELLFDVGGVPAPHHSRFAGVDRVALDQAIEANFGKDTARAGCVAVATQTVEQSLDIDADLLLSDLCPVDVLLQRIGRLHRHDRRARPGGFSAPKLVVLLPDERDLGAFIQESGQGRGPCGLGTVYSDMRMLEATWRLIEQKSTWTIPAMNRELVERATHPEGLAEIVSDLGGAWVSHAICMGGTEFADRALADLNLIDRTILYGDSDSLFSSDLDERIKTRLGEGDRRVRIEDAVIGPFGEATRELTLPAFMANHAADDSNEQPEEFATEIRVEDDALYFDFAGQSYRYDRLGIQLHQQ</sequence>
<dbReference type="Proteomes" id="UP000249799">
    <property type="component" value="Chromosome"/>
</dbReference>
<dbReference type="InterPro" id="IPR006483">
    <property type="entry name" value="CRISPR-assoc_Cas3_HD"/>
</dbReference>
<dbReference type="NCBIfam" id="TIGR01587">
    <property type="entry name" value="cas3_core"/>
    <property type="match status" value="1"/>
</dbReference>
<evidence type="ECO:0000256" key="3">
    <source>
        <dbReference type="ARBA" id="ARBA00022722"/>
    </source>
</evidence>
<evidence type="ECO:0000259" key="10">
    <source>
        <dbReference type="PROSITE" id="PS51192"/>
    </source>
</evidence>
<dbReference type="PROSITE" id="PS51192">
    <property type="entry name" value="HELICASE_ATP_BIND_1"/>
    <property type="match status" value="1"/>
</dbReference>
<evidence type="ECO:0000256" key="9">
    <source>
        <dbReference type="ARBA" id="ARBA00023118"/>
    </source>
</evidence>
<dbReference type="SUPFAM" id="SSF52540">
    <property type="entry name" value="P-loop containing nucleoside triphosphate hydrolases"/>
    <property type="match status" value="1"/>
</dbReference>
<dbReference type="Gene3D" id="1.10.3210.30">
    <property type="match status" value="1"/>
</dbReference>